<reference evidence="2 3" key="1">
    <citation type="submission" date="2020-04" db="EMBL/GenBank/DDBJ databases">
        <title>Metagenomic profiling of ammonia- and methane-oxidizing microorganisms in a Dutch drinking water treatment plant.</title>
        <authorList>
            <person name="Poghosyan L."/>
            <person name="Leucker S."/>
        </authorList>
    </citation>
    <scope>NUCLEOTIDE SEQUENCE [LARGE SCALE GENOMIC DNA]</scope>
    <source>
        <strain evidence="2">S-RSF-IL-03</strain>
    </source>
</reference>
<dbReference type="EMBL" id="JABFRW010000197">
    <property type="protein sequence ID" value="NOT35477.1"/>
    <property type="molecule type" value="Genomic_DNA"/>
</dbReference>
<evidence type="ECO:0000256" key="1">
    <source>
        <dbReference type="SAM" id="SignalP"/>
    </source>
</evidence>
<evidence type="ECO:0008006" key="4">
    <source>
        <dbReference type="Google" id="ProtNLM"/>
    </source>
</evidence>
<evidence type="ECO:0000313" key="2">
    <source>
        <dbReference type="EMBL" id="NOT35477.1"/>
    </source>
</evidence>
<evidence type="ECO:0000313" key="3">
    <source>
        <dbReference type="Proteomes" id="UP000580839"/>
    </source>
</evidence>
<dbReference type="AlphaFoldDB" id="A0A849SR75"/>
<dbReference type="Proteomes" id="UP000580839">
    <property type="component" value="Unassembled WGS sequence"/>
</dbReference>
<sequence length="120" mass="12921">MKSKRIWIPVGLAAALVFGALAPAGGLAPAAYAKAEATASSTAKKKVVQRQFTGYVVAMEKASFTVEKRGKKAETRVFSRNAELKTTGELQKDAYVTVYYRDKDGQAVAHKVVVKEPSNT</sequence>
<accession>A0A849SR75</accession>
<proteinExistence type="predicted"/>
<keyword evidence="1" id="KW-0732">Signal</keyword>
<feature type="signal peptide" evidence="1">
    <location>
        <begin position="1"/>
        <end position="22"/>
    </location>
</feature>
<organism evidence="2 3">
    <name type="scientific">Eiseniibacteriota bacterium</name>
    <dbReference type="NCBI Taxonomy" id="2212470"/>
    <lineage>
        <taxon>Bacteria</taxon>
        <taxon>Candidatus Eiseniibacteriota</taxon>
    </lineage>
</organism>
<feature type="chain" id="PRO_5032391595" description="DUF5666 domain-containing protein" evidence="1">
    <location>
        <begin position="23"/>
        <end position="120"/>
    </location>
</feature>
<protein>
    <recommendedName>
        <fullName evidence="4">DUF5666 domain-containing protein</fullName>
    </recommendedName>
</protein>
<name>A0A849SR75_UNCEI</name>
<gene>
    <name evidence="2" type="ORF">HOP12_15130</name>
</gene>
<comment type="caution">
    <text evidence="2">The sequence shown here is derived from an EMBL/GenBank/DDBJ whole genome shotgun (WGS) entry which is preliminary data.</text>
</comment>